<evidence type="ECO:0000256" key="5">
    <source>
        <dbReference type="ARBA" id="ARBA00022989"/>
    </source>
</evidence>
<dbReference type="PANTHER" id="PTHR34573:SF1">
    <property type="entry name" value="VITAMIN K EPOXIDE REDUCTASE DOMAIN-CONTAINING PROTEIN"/>
    <property type="match status" value="1"/>
</dbReference>
<keyword evidence="13" id="KW-1185">Reference proteome</keyword>
<dbReference type="Gene3D" id="1.20.1440.130">
    <property type="entry name" value="VKOR domain"/>
    <property type="match status" value="1"/>
</dbReference>
<keyword evidence="8" id="KW-1015">Disulfide bond</keyword>
<evidence type="ECO:0000256" key="2">
    <source>
        <dbReference type="ARBA" id="ARBA00006214"/>
    </source>
</evidence>
<dbReference type="InterPro" id="IPR012932">
    <property type="entry name" value="VKOR"/>
</dbReference>
<keyword evidence="5 10" id="KW-1133">Transmembrane helix</keyword>
<keyword evidence="6" id="KW-0560">Oxidoreductase</keyword>
<dbReference type="AlphaFoldDB" id="A0A5B8NLN3"/>
<dbReference type="GO" id="GO:0016491">
    <property type="term" value="F:oxidoreductase activity"/>
    <property type="evidence" value="ECO:0007669"/>
    <property type="project" value="UniProtKB-KW"/>
</dbReference>
<organism evidence="12 13">
    <name type="scientific">Euhalothece natronophila Z-M001</name>
    <dbReference type="NCBI Taxonomy" id="522448"/>
    <lineage>
        <taxon>Bacteria</taxon>
        <taxon>Bacillati</taxon>
        <taxon>Cyanobacteriota</taxon>
        <taxon>Cyanophyceae</taxon>
        <taxon>Oscillatoriophycideae</taxon>
        <taxon>Chroococcales</taxon>
        <taxon>Halothecacae</taxon>
        <taxon>Halothece cluster</taxon>
        <taxon>Euhalothece</taxon>
    </lineage>
</organism>
<feature type="transmembrane region" description="Helical" evidence="10">
    <location>
        <begin position="12"/>
        <end position="32"/>
    </location>
</feature>
<dbReference type="InterPro" id="IPR036249">
    <property type="entry name" value="Thioredoxin-like_sf"/>
</dbReference>
<dbReference type="Gene3D" id="3.40.30.10">
    <property type="entry name" value="Glutaredoxin"/>
    <property type="match status" value="1"/>
</dbReference>
<comment type="similarity">
    <text evidence="2">Belongs to the VKOR family.</text>
</comment>
<dbReference type="SMR" id="A0A5B8NLN3"/>
<keyword evidence="3 10" id="KW-0812">Transmembrane</keyword>
<evidence type="ECO:0000256" key="4">
    <source>
        <dbReference type="ARBA" id="ARBA00022719"/>
    </source>
</evidence>
<evidence type="ECO:0000256" key="6">
    <source>
        <dbReference type="ARBA" id="ARBA00023002"/>
    </source>
</evidence>
<keyword evidence="7 10" id="KW-0472">Membrane</keyword>
<feature type="transmembrane region" description="Helical" evidence="10">
    <location>
        <begin position="137"/>
        <end position="157"/>
    </location>
</feature>
<dbReference type="PANTHER" id="PTHR34573">
    <property type="entry name" value="VKC DOMAIN-CONTAINING PROTEIN"/>
    <property type="match status" value="1"/>
</dbReference>
<dbReference type="RefSeq" id="WP_146295444.1">
    <property type="nucleotide sequence ID" value="NZ_CP042326.1"/>
</dbReference>
<dbReference type="KEGG" id="enn:FRE64_07760"/>
<dbReference type="OrthoDB" id="185994at2"/>
<dbReference type="SMART" id="SM00756">
    <property type="entry name" value="VKc"/>
    <property type="match status" value="1"/>
</dbReference>
<name>A0A5B8NLN3_9CHRO</name>
<evidence type="ECO:0000256" key="9">
    <source>
        <dbReference type="ARBA" id="ARBA00023284"/>
    </source>
</evidence>
<feature type="transmembrane region" description="Helical" evidence="10">
    <location>
        <begin position="109"/>
        <end position="131"/>
    </location>
</feature>
<keyword evidence="9" id="KW-0676">Redox-active center</keyword>
<evidence type="ECO:0000313" key="12">
    <source>
        <dbReference type="EMBL" id="QDZ39847.1"/>
    </source>
</evidence>
<dbReference type="InterPro" id="IPR038354">
    <property type="entry name" value="VKOR_sf"/>
</dbReference>
<evidence type="ECO:0000259" key="11">
    <source>
        <dbReference type="SMART" id="SM00756"/>
    </source>
</evidence>
<evidence type="ECO:0000256" key="7">
    <source>
        <dbReference type="ARBA" id="ARBA00023136"/>
    </source>
</evidence>
<dbReference type="CDD" id="cd12916">
    <property type="entry name" value="VKOR_1"/>
    <property type="match status" value="1"/>
</dbReference>
<feature type="transmembrane region" description="Helical" evidence="10">
    <location>
        <begin position="164"/>
        <end position="187"/>
    </location>
</feature>
<evidence type="ECO:0000256" key="1">
    <source>
        <dbReference type="ARBA" id="ARBA00004141"/>
    </source>
</evidence>
<evidence type="ECO:0000313" key="13">
    <source>
        <dbReference type="Proteomes" id="UP000318453"/>
    </source>
</evidence>
<keyword evidence="4" id="KW-0874">Quinone</keyword>
<dbReference type="Proteomes" id="UP000318453">
    <property type="component" value="Chromosome"/>
</dbReference>
<dbReference type="EMBL" id="CP042326">
    <property type="protein sequence ID" value="QDZ39847.1"/>
    <property type="molecule type" value="Genomic_DNA"/>
</dbReference>
<protein>
    <submittedName>
        <fullName evidence="12">Vitamin K epoxide reductase family protein</fullName>
    </submittedName>
</protein>
<proteinExistence type="inferred from homology"/>
<evidence type="ECO:0000256" key="10">
    <source>
        <dbReference type="SAM" id="Phobius"/>
    </source>
</evidence>
<feature type="transmembrane region" description="Helical" evidence="10">
    <location>
        <begin position="67"/>
        <end position="88"/>
    </location>
</feature>
<comment type="subcellular location">
    <subcellularLocation>
        <location evidence="1">Membrane</location>
        <topology evidence="1">Multi-pass membrane protein</topology>
    </subcellularLocation>
</comment>
<accession>A0A5B8NLN3</accession>
<evidence type="ECO:0000256" key="8">
    <source>
        <dbReference type="ARBA" id="ARBA00023157"/>
    </source>
</evidence>
<gene>
    <name evidence="12" type="ORF">FRE64_07760</name>
</gene>
<dbReference type="GO" id="GO:0048038">
    <property type="term" value="F:quinone binding"/>
    <property type="evidence" value="ECO:0007669"/>
    <property type="project" value="UniProtKB-KW"/>
</dbReference>
<dbReference type="Pfam" id="PF07884">
    <property type="entry name" value="VKOR"/>
    <property type="match status" value="1"/>
</dbReference>
<evidence type="ECO:0000256" key="3">
    <source>
        <dbReference type="ARBA" id="ARBA00022692"/>
    </source>
</evidence>
<dbReference type="GO" id="GO:0016020">
    <property type="term" value="C:membrane"/>
    <property type="evidence" value="ECO:0007669"/>
    <property type="project" value="UniProtKB-SubCell"/>
</dbReference>
<reference evidence="12" key="1">
    <citation type="submission" date="2019-08" db="EMBL/GenBank/DDBJ databases">
        <title>Carotenoids and Carotenoid Binding Proteins in the Halophilic Cyanobacterium Euhalothece sp. ZM00.</title>
        <authorList>
            <person name="Cho S.M."/>
            <person name="Song J.Y."/>
            <person name="Park Y.-I."/>
        </authorList>
    </citation>
    <scope>NUCLEOTIDE SEQUENCE [LARGE SCALE GENOMIC DNA]</scope>
    <source>
        <strain evidence="12">Z-M001</strain>
    </source>
</reference>
<feature type="domain" description="Vitamin K epoxide reductase" evidence="11">
    <location>
        <begin position="11"/>
        <end position="159"/>
    </location>
</feature>
<dbReference type="SUPFAM" id="SSF52833">
    <property type="entry name" value="Thioredoxin-like"/>
    <property type="match status" value="1"/>
</dbReference>
<sequence>MTRRRSTPWIQRWSRPIIGAIAVLGAVLTAYLTVQSFTGQPVGCAPGAEPASGACSNVLTSEYATVFGLPLSLFGFLAYSAMTVFALTPLVINRDTNKKLRNQIEEWSWLFLLIGSTAMTVFSGYLMYILATELQQSCPYCIGSAIFSISLLSLTLLGKEWDDLGQVLFIGAIVILVTFVGTLGVYADVNTGGASAEESNVIPVADSSPQPPDGWETTTTSGDAEIALAEHLTEIGAKNYGAFWCPHCYEQKQLFGETAFDKINYIECDPRGRDPQPETCQEAGVESYPSWEINGEMYRGTQTLEELAELSDYEGSTDFKYELPSR</sequence>
<dbReference type="InterPro" id="IPR044698">
    <property type="entry name" value="VKOR/LTO1"/>
</dbReference>